<dbReference type="AlphaFoldDB" id="U5MZ39"/>
<gene>
    <name evidence="1" type="ORF">CLSA_c38270</name>
</gene>
<accession>U5MZ39</accession>
<evidence type="ECO:0000313" key="2">
    <source>
        <dbReference type="Proteomes" id="UP000017118"/>
    </source>
</evidence>
<evidence type="ECO:0000313" key="1">
    <source>
        <dbReference type="EMBL" id="AGX44787.1"/>
    </source>
</evidence>
<reference evidence="1 2" key="1">
    <citation type="journal article" date="2013" name="Genome Announc.">
        <title>Complete Genome Sequence of the Solvent Producer Clostridium saccharobutylicum NCP262 (DSM 13864).</title>
        <authorList>
            <person name="Poehlein A."/>
            <person name="Hartwich K."/>
            <person name="Krabben P."/>
            <person name="Ehrenreich A."/>
            <person name="Liebl W."/>
            <person name="Durre P."/>
            <person name="Gottschalk G."/>
            <person name="Daniel R."/>
        </authorList>
    </citation>
    <scope>NUCLEOTIDE SEQUENCE [LARGE SCALE GENOMIC DNA]</scope>
    <source>
        <strain evidence="1">DSM 13864</strain>
    </source>
</reference>
<dbReference type="PATRIC" id="fig|1345695.3.peg.3815"/>
<dbReference type="RefSeq" id="WP_022748806.1">
    <property type="nucleotide sequence ID" value="NC_022571.1"/>
</dbReference>
<sequence length="66" mass="7989">MLYLRYICIFYENSNYILYSYNNKNKFRNLVGFCIYSTKEEVIISAQEVDVINDELRKYANNLKET</sequence>
<dbReference type="HOGENOM" id="CLU_2823565_0_0_9"/>
<name>U5MZ39_CLOSA</name>
<dbReference type="Proteomes" id="UP000017118">
    <property type="component" value="Chromosome"/>
</dbReference>
<organism evidence="1 2">
    <name type="scientific">Clostridium saccharobutylicum DSM 13864</name>
    <dbReference type="NCBI Taxonomy" id="1345695"/>
    <lineage>
        <taxon>Bacteria</taxon>
        <taxon>Bacillati</taxon>
        <taxon>Bacillota</taxon>
        <taxon>Clostridia</taxon>
        <taxon>Eubacteriales</taxon>
        <taxon>Clostridiaceae</taxon>
        <taxon>Clostridium</taxon>
    </lineage>
</organism>
<protein>
    <submittedName>
        <fullName evidence="1">Uncharacterized protein</fullName>
    </submittedName>
</protein>
<dbReference type="EMBL" id="CP006721">
    <property type="protein sequence ID" value="AGX44787.1"/>
    <property type="molecule type" value="Genomic_DNA"/>
</dbReference>
<dbReference type="KEGG" id="csb:CLSA_c38270"/>
<dbReference type="GeneID" id="55477013"/>
<proteinExistence type="predicted"/>
<keyword evidence="2" id="KW-1185">Reference proteome</keyword>